<protein>
    <submittedName>
        <fullName evidence="4">Uncharacterized protein</fullName>
    </submittedName>
</protein>
<gene>
    <name evidence="4" type="ORF">FRACYDRAFT_260110</name>
</gene>
<dbReference type="Proteomes" id="UP000095751">
    <property type="component" value="Unassembled WGS sequence"/>
</dbReference>
<feature type="coiled-coil region" evidence="2">
    <location>
        <begin position="444"/>
        <end position="504"/>
    </location>
</feature>
<evidence type="ECO:0000313" key="5">
    <source>
        <dbReference type="Proteomes" id="UP000095751"/>
    </source>
</evidence>
<keyword evidence="1" id="KW-0040">ANK repeat</keyword>
<evidence type="ECO:0000256" key="1">
    <source>
        <dbReference type="PROSITE-ProRule" id="PRU00023"/>
    </source>
</evidence>
<feature type="region of interest" description="Disordered" evidence="3">
    <location>
        <begin position="271"/>
        <end position="305"/>
    </location>
</feature>
<keyword evidence="5" id="KW-1185">Reference proteome</keyword>
<feature type="region of interest" description="Disordered" evidence="3">
    <location>
        <begin position="588"/>
        <end position="617"/>
    </location>
</feature>
<dbReference type="KEGG" id="fcy:FRACYDRAFT_260110"/>
<feature type="coiled-coil region" evidence="2">
    <location>
        <begin position="371"/>
        <end position="398"/>
    </location>
</feature>
<sequence>MSKNNTGQDIPTTENLIHNNENNANAKYQPSDNDETDDEEDDDDEDVPTSFWEKQSLLVLAAEHDRVDILKALLTDENEEKDTLMNYGIPPLHLAISFGSVNTAQSLLRMGADPSIRPNIEKVLDDRKNQPKDSKVDIPNIRRFDSVTAWELAFGNKLYDENVMSNKSFSKSWSMFGTTATSEETNNTTTTTTRVIKPVDMAPSKREGIRHAFTAEALRSVGSDEVERLQQLIDSGMPADIELGGKDIYGWAIDMGALKCEELLRPVEAAKYETETEEQSQPATTGDEENKRGATEDSDRCSSSFVVHRPDAEETIPQLNNRLDELESLADALSSCLDNLAEEVSVCHGLLLMGGGASTLAAHVKSLRNLEYQKLNDLEDVKAEYEDAEEELFDLVQSTGDIGREIANIANFNITMPENKESNEDNSVEEQETEAGRLNIKAQIALSENKTRKLRASIADLSEENSRDLKEVERRGLHGGINLVRGLREELRDIEFNLSEARSMKTACKAKISMILARIPDQNNATDDATNITVVENMANDRIETQPKGEIIKSASIKDTENQETNDDEAVVVDYPSEIDASQQQNATLSQNGYPPKLISDSKSQQPQTPKTSSERIATGDSQAIAIIQAGNKGFFTVDLWNVILRIIGYDRAANRRSIQNTNNTSTGSSRPNQGPNVMII</sequence>
<feature type="region of interest" description="Disordered" evidence="3">
    <location>
        <begin position="1"/>
        <end position="48"/>
    </location>
</feature>
<dbReference type="Pfam" id="PF12796">
    <property type="entry name" value="Ank_2"/>
    <property type="match status" value="1"/>
</dbReference>
<proteinExistence type="predicted"/>
<feature type="compositionally biased region" description="Basic and acidic residues" evidence="3">
    <location>
        <begin position="288"/>
        <end position="300"/>
    </location>
</feature>
<feature type="coiled-coil region" evidence="2">
    <location>
        <begin position="309"/>
        <end position="343"/>
    </location>
</feature>
<evidence type="ECO:0000256" key="2">
    <source>
        <dbReference type="SAM" id="Coils"/>
    </source>
</evidence>
<keyword evidence="2" id="KW-0175">Coiled coil</keyword>
<dbReference type="SUPFAM" id="SSF48403">
    <property type="entry name" value="Ankyrin repeat"/>
    <property type="match status" value="1"/>
</dbReference>
<feature type="compositionally biased region" description="Polar residues" evidence="3">
    <location>
        <begin position="1"/>
        <end position="18"/>
    </location>
</feature>
<feature type="region of interest" description="Disordered" evidence="3">
    <location>
        <begin position="545"/>
        <end position="567"/>
    </location>
</feature>
<dbReference type="EMBL" id="KV784355">
    <property type="protein sequence ID" value="OEU19796.1"/>
    <property type="molecule type" value="Genomic_DNA"/>
</dbReference>
<dbReference type="Gene3D" id="1.25.40.20">
    <property type="entry name" value="Ankyrin repeat-containing domain"/>
    <property type="match status" value="1"/>
</dbReference>
<feature type="compositionally biased region" description="Polar residues" evidence="3">
    <location>
        <begin position="601"/>
        <end position="617"/>
    </location>
</feature>
<dbReference type="InterPro" id="IPR002110">
    <property type="entry name" value="Ankyrin_rpt"/>
</dbReference>
<dbReference type="PROSITE" id="PS50297">
    <property type="entry name" value="ANK_REP_REGION"/>
    <property type="match status" value="1"/>
</dbReference>
<accession>A0A1E7FNT5</accession>
<feature type="region of interest" description="Disordered" evidence="3">
    <location>
        <begin position="659"/>
        <end position="681"/>
    </location>
</feature>
<feature type="compositionally biased region" description="Basic and acidic residues" evidence="3">
    <location>
        <begin position="545"/>
        <end position="561"/>
    </location>
</feature>
<evidence type="ECO:0000256" key="3">
    <source>
        <dbReference type="SAM" id="MobiDB-lite"/>
    </source>
</evidence>
<dbReference type="SMART" id="SM00248">
    <property type="entry name" value="ANK"/>
    <property type="match status" value="2"/>
</dbReference>
<dbReference type="PROSITE" id="PS50088">
    <property type="entry name" value="ANK_REPEAT"/>
    <property type="match status" value="1"/>
</dbReference>
<dbReference type="InterPro" id="IPR036770">
    <property type="entry name" value="Ankyrin_rpt-contain_sf"/>
</dbReference>
<dbReference type="AlphaFoldDB" id="A0A1E7FNT5"/>
<organism evidence="4 5">
    <name type="scientific">Fragilariopsis cylindrus CCMP1102</name>
    <dbReference type="NCBI Taxonomy" id="635003"/>
    <lineage>
        <taxon>Eukaryota</taxon>
        <taxon>Sar</taxon>
        <taxon>Stramenopiles</taxon>
        <taxon>Ochrophyta</taxon>
        <taxon>Bacillariophyta</taxon>
        <taxon>Bacillariophyceae</taxon>
        <taxon>Bacillariophycidae</taxon>
        <taxon>Bacillariales</taxon>
        <taxon>Bacillariaceae</taxon>
        <taxon>Fragilariopsis</taxon>
    </lineage>
</organism>
<dbReference type="OrthoDB" id="45490at2759"/>
<feature type="repeat" description="ANK" evidence="1">
    <location>
        <begin position="87"/>
        <end position="119"/>
    </location>
</feature>
<evidence type="ECO:0000313" key="4">
    <source>
        <dbReference type="EMBL" id="OEU19796.1"/>
    </source>
</evidence>
<reference evidence="4 5" key="1">
    <citation type="submission" date="2016-09" db="EMBL/GenBank/DDBJ databases">
        <title>Extensive genetic diversity and differential bi-allelic expression allows diatom success in the polar Southern Ocean.</title>
        <authorList>
            <consortium name="DOE Joint Genome Institute"/>
            <person name="Mock T."/>
            <person name="Otillar R.P."/>
            <person name="Strauss J."/>
            <person name="Dupont C."/>
            <person name="Frickenhaus S."/>
            <person name="Maumus F."/>
            <person name="Mcmullan M."/>
            <person name="Sanges R."/>
            <person name="Schmutz J."/>
            <person name="Toseland A."/>
            <person name="Valas R."/>
            <person name="Veluchamy A."/>
            <person name="Ward B.J."/>
            <person name="Allen A."/>
            <person name="Barry K."/>
            <person name="Falciatore A."/>
            <person name="Ferrante M."/>
            <person name="Fortunato A.E."/>
            <person name="Gloeckner G."/>
            <person name="Gruber A."/>
            <person name="Hipkin R."/>
            <person name="Janech M."/>
            <person name="Kroth P."/>
            <person name="Leese F."/>
            <person name="Lindquist E."/>
            <person name="Lyon B.R."/>
            <person name="Martin J."/>
            <person name="Mayer C."/>
            <person name="Parker M."/>
            <person name="Quesneville H."/>
            <person name="Raymond J."/>
            <person name="Uhlig C."/>
            <person name="Valentin K.U."/>
            <person name="Worden A.Z."/>
            <person name="Armbrust E.V."/>
            <person name="Bowler C."/>
            <person name="Green B."/>
            <person name="Moulton V."/>
            <person name="Van Oosterhout C."/>
            <person name="Grigoriev I."/>
        </authorList>
    </citation>
    <scope>NUCLEOTIDE SEQUENCE [LARGE SCALE GENOMIC DNA]</scope>
    <source>
        <strain evidence="4 5">CCMP1102</strain>
    </source>
</reference>
<feature type="compositionally biased region" description="Acidic residues" evidence="3">
    <location>
        <begin position="32"/>
        <end position="47"/>
    </location>
</feature>
<name>A0A1E7FNT5_9STRA</name>
<dbReference type="InParanoid" id="A0A1E7FNT5"/>